<dbReference type="AlphaFoldDB" id="A0A074LG54"/>
<protein>
    <submittedName>
        <fullName evidence="1">Uncharacterized protein</fullName>
    </submittedName>
</protein>
<dbReference type="eggNOG" id="ENOG502ZNFY">
    <property type="taxonomic scope" value="Bacteria"/>
</dbReference>
<name>A0A074LG54_9BACT</name>
<comment type="caution">
    <text evidence="1">The sequence shown here is derived from an EMBL/GenBank/DDBJ whole genome shotgun (WGS) entry which is preliminary data.</text>
</comment>
<dbReference type="Gene3D" id="2.180.10.10">
    <property type="entry name" value="RHS repeat-associated core"/>
    <property type="match status" value="1"/>
</dbReference>
<dbReference type="Proteomes" id="UP000027821">
    <property type="component" value="Unassembled WGS sequence"/>
</dbReference>
<sequence>MKLIKKISIAVFLGFLGCVDSQMEEFHEGEDQEEWLKEVRSILQGERFEPPGKLHTISQFAGESESSLMGYTQLFYNQNGQEVLMLGFTAQNDTMRVLLKNLDPDGKKIEECLYRHPNWAGNMDEMKWSRTNYFIYDESGRVIEEEFDNKSNEKQPYKVYHYNERGLAEEIEIIHNSKLEERWILEYDGEERLIKESWWFPSAESPHTEFFYKYNENNLLEAKETWTISLNPELEDVFQYFYDDQGRLIEEKEYYPHGGFSLLYRRTYEYHGEVN</sequence>
<dbReference type="RefSeq" id="WP_035075651.1">
    <property type="nucleotide sequence ID" value="NZ_JMIH01000023.1"/>
</dbReference>
<reference evidence="1 2" key="1">
    <citation type="submission" date="2014-04" db="EMBL/GenBank/DDBJ databases">
        <title>Characterization and application of a salt tolerant electro-active bacterium.</title>
        <authorList>
            <person name="Yang L."/>
            <person name="Wei S."/>
            <person name="Tay Q.X.M."/>
        </authorList>
    </citation>
    <scope>NUCLEOTIDE SEQUENCE [LARGE SCALE GENOMIC DNA]</scope>
    <source>
        <strain evidence="1 2">LY1</strain>
    </source>
</reference>
<evidence type="ECO:0000313" key="2">
    <source>
        <dbReference type="Proteomes" id="UP000027821"/>
    </source>
</evidence>
<proteinExistence type="predicted"/>
<dbReference type="PROSITE" id="PS51257">
    <property type="entry name" value="PROKAR_LIPOPROTEIN"/>
    <property type="match status" value="1"/>
</dbReference>
<accession>A0A074LG54</accession>
<dbReference type="OrthoDB" id="826050at2"/>
<gene>
    <name evidence="1" type="ORF">EL17_14165</name>
</gene>
<organism evidence="1 2">
    <name type="scientific">Anditalea andensis</name>
    <dbReference type="NCBI Taxonomy" id="1048983"/>
    <lineage>
        <taxon>Bacteria</taxon>
        <taxon>Pseudomonadati</taxon>
        <taxon>Bacteroidota</taxon>
        <taxon>Cytophagia</taxon>
        <taxon>Cytophagales</taxon>
        <taxon>Cytophagaceae</taxon>
        <taxon>Anditalea</taxon>
    </lineage>
</organism>
<dbReference type="STRING" id="1048983.EL17_14165"/>
<keyword evidence="2" id="KW-1185">Reference proteome</keyword>
<dbReference type="EMBL" id="JMIH01000023">
    <property type="protein sequence ID" value="KEO72777.1"/>
    <property type="molecule type" value="Genomic_DNA"/>
</dbReference>
<evidence type="ECO:0000313" key="1">
    <source>
        <dbReference type="EMBL" id="KEO72777.1"/>
    </source>
</evidence>